<evidence type="ECO:0000313" key="23">
    <source>
        <dbReference type="EMBL" id="KAH8377971.1"/>
    </source>
</evidence>
<dbReference type="Pfam" id="PF00200">
    <property type="entry name" value="Disintegrin"/>
    <property type="match status" value="1"/>
</dbReference>
<dbReference type="EMBL" id="JAJJHW010001127">
    <property type="protein sequence ID" value="KAH8377971.1"/>
    <property type="molecule type" value="Genomic_DNA"/>
</dbReference>
<feature type="compositionally biased region" description="Gly residues" evidence="19">
    <location>
        <begin position="979"/>
        <end position="989"/>
    </location>
</feature>
<feature type="active site" evidence="18">
    <location>
        <position position="592"/>
    </location>
</feature>
<dbReference type="Proteomes" id="UP001200034">
    <property type="component" value="Unassembled WGS sequence"/>
</dbReference>
<keyword evidence="6" id="KW-0165">Cleavage on pair of basic residues</keyword>
<organism evidence="23 24">
    <name type="scientific">Drosophila rubida</name>
    <dbReference type="NCBI Taxonomy" id="30044"/>
    <lineage>
        <taxon>Eukaryota</taxon>
        <taxon>Metazoa</taxon>
        <taxon>Ecdysozoa</taxon>
        <taxon>Arthropoda</taxon>
        <taxon>Hexapoda</taxon>
        <taxon>Insecta</taxon>
        <taxon>Pterygota</taxon>
        <taxon>Neoptera</taxon>
        <taxon>Endopterygota</taxon>
        <taxon>Diptera</taxon>
        <taxon>Brachycera</taxon>
        <taxon>Muscomorpha</taxon>
        <taxon>Ephydroidea</taxon>
        <taxon>Drosophilidae</taxon>
        <taxon>Drosophila</taxon>
    </lineage>
</organism>
<dbReference type="PROSITE" id="PS50215">
    <property type="entry name" value="ADAM_MEPRO"/>
    <property type="match status" value="1"/>
</dbReference>
<evidence type="ECO:0000256" key="5">
    <source>
        <dbReference type="ARBA" id="ARBA00022670"/>
    </source>
</evidence>
<dbReference type="GO" id="GO:0005886">
    <property type="term" value="C:plasma membrane"/>
    <property type="evidence" value="ECO:0007669"/>
    <property type="project" value="TreeGrafter"/>
</dbReference>
<evidence type="ECO:0000256" key="20">
    <source>
        <dbReference type="SAM" id="Phobius"/>
    </source>
</evidence>
<evidence type="ECO:0000256" key="13">
    <source>
        <dbReference type="ARBA" id="ARBA00023049"/>
    </source>
</evidence>
<evidence type="ECO:0000256" key="2">
    <source>
        <dbReference type="ARBA" id="ARBA00001947"/>
    </source>
</evidence>
<dbReference type="InterPro" id="IPR051489">
    <property type="entry name" value="ADAM_Metalloproteinase"/>
</dbReference>
<dbReference type="Gene3D" id="4.10.70.10">
    <property type="entry name" value="Disintegrin domain"/>
    <property type="match status" value="1"/>
</dbReference>
<protein>
    <recommendedName>
        <fullName evidence="4">ADAM10 endopeptidase</fullName>
        <ecNumber evidence="4">3.4.24.81</ecNumber>
    </recommendedName>
</protein>
<evidence type="ECO:0000313" key="24">
    <source>
        <dbReference type="Proteomes" id="UP001200034"/>
    </source>
</evidence>
<dbReference type="FunFam" id="4.10.70.10:FF:000004">
    <property type="entry name" value="Uncharacterized protein, isoform C"/>
    <property type="match status" value="1"/>
</dbReference>
<feature type="compositionally biased region" description="Low complexity" evidence="19">
    <location>
        <begin position="1143"/>
        <end position="1168"/>
    </location>
</feature>
<keyword evidence="16" id="KW-1015">Disulfide bond</keyword>
<feature type="region of interest" description="Disordered" evidence="19">
    <location>
        <begin position="1102"/>
        <end position="1212"/>
    </location>
</feature>
<evidence type="ECO:0000256" key="7">
    <source>
        <dbReference type="ARBA" id="ARBA00022692"/>
    </source>
</evidence>
<dbReference type="PANTHER" id="PTHR45702:SF2">
    <property type="entry name" value="KUZBANIAN, ISOFORM A"/>
    <property type="match status" value="1"/>
</dbReference>
<dbReference type="InterPro" id="IPR001762">
    <property type="entry name" value="Disintegrin_dom"/>
</dbReference>
<feature type="compositionally biased region" description="Basic residues" evidence="19">
    <location>
        <begin position="990"/>
        <end position="999"/>
    </location>
</feature>
<evidence type="ECO:0000256" key="1">
    <source>
        <dbReference type="ARBA" id="ARBA00001809"/>
    </source>
</evidence>
<comment type="caution">
    <text evidence="23">The sequence shown here is derived from an EMBL/GenBank/DDBJ whole genome shotgun (WGS) entry which is preliminary data.</text>
</comment>
<feature type="region of interest" description="Disordered" evidence="19">
    <location>
        <begin position="358"/>
        <end position="396"/>
    </location>
</feature>
<comment type="caution">
    <text evidence="18">Lacks conserved residue(s) required for the propagation of feature annotation.</text>
</comment>
<dbReference type="FunFam" id="3.40.390.10:FF:000011">
    <property type="entry name" value="Disintegrin and metalloproteinase domain-containing protein 10"/>
    <property type="match status" value="1"/>
</dbReference>
<dbReference type="GO" id="GO:0046872">
    <property type="term" value="F:metal ion binding"/>
    <property type="evidence" value="ECO:0007669"/>
    <property type="project" value="UniProtKB-KW"/>
</dbReference>
<feature type="binding site" evidence="18">
    <location>
        <position position="591"/>
    </location>
    <ligand>
        <name>Zn(2+)</name>
        <dbReference type="ChEBI" id="CHEBI:29105"/>
        <note>catalytic</note>
    </ligand>
</feature>
<keyword evidence="11 18" id="KW-0862">Zinc</keyword>
<dbReference type="InterPro" id="IPR036436">
    <property type="entry name" value="Disintegrin_dom_sf"/>
</dbReference>
<feature type="binding site" evidence="18">
    <location>
        <position position="601"/>
    </location>
    <ligand>
        <name>Zn(2+)</name>
        <dbReference type="ChEBI" id="CHEBI:29105"/>
        <note>catalytic</note>
    </ligand>
</feature>
<feature type="region of interest" description="Disordered" evidence="19">
    <location>
        <begin position="289"/>
        <end position="314"/>
    </location>
</feature>
<evidence type="ECO:0000256" key="16">
    <source>
        <dbReference type="ARBA" id="ARBA00023157"/>
    </source>
</evidence>
<evidence type="ECO:0000256" key="8">
    <source>
        <dbReference type="ARBA" id="ARBA00022723"/>
    </source>
</evidence>
<feature type="compositionally biased region" description="Low complexity" evidence="19">
    <location>
        <begin position="1102"/>
        <end position="1127"/>
    </location>
</feature>
<evidence type="ECO:0000256" key="14">
    <source>
        <dbReference type="ARBA" id="ARBA00023136"/>
    </source>
</evidence>
<comment type="cofactor">
    <cofactor evidence="2">
        <name>Zn(2+)</name>
        <dbReference type="ChEBI" id="CHEBI:29105"/>
    </cofactor>
</comment>
<keyword evidence="14 20" id="KW-0472">Membrane</keyword>
<reference evidence="23" key="1">
    <citation type="journal article" date="2021" name="Mol. Ecol. Resour.">
        <title>Phylogenomic analyses of the genus Drosophila reveals genomic signals of climate adaptation.</title>
        <authorList>
            <person name="Li F."/>
            <person name="Rane R.V."/>
            <person name="Luria V."/>
            <person name="Xiong Z."/>
            <person name="Chen J."/>
            <person name="Li Z."/>
            <person name="Catullo R.A."/>
            <person name="Griffin P.C."/>
            <person name="Schiffer M."/>
            <person name="Pearce S."/>
            <person name="Lee S.F."/>
            <person name="McElroy K."/>
            <person name="Stocker A."/>
            <person name="Shirriffs J."/>
            <person name="Cockerell F."/>
            <person name="Coppin C."/>
            <person name="Sgro C.M."/>
            <person name="Karger A."/>
            <person name="Cain J.W."/>
            <person name="Weber J.A."/>
            <person name="Santpere G."/>
            <person name="Kirschner M.W."/>
            <person name="Hoffmann A.A."/>
            <person name="Oakeshott J.G."/>
            <person name="Zhang G."/>
        </authorList>
    </citation>
    <scope>NUCLEOTIDE SEQUENCE</scope>
    <source>
        <strain evidence="23">BGI-SZ-2011g</strain>
    </source>
</reference>
<dbReference type="InterPro" id="IPR049038">
    <property type="entry name" value="ADAM10_Cys-rich"/>
</dbReference>
<evidence type="ECO:0000256" key="10">
    <source>
        <dbReference type="ARBA" id="ARBA00022801"/>
    </source>
</evidence>
<evidence type="ECO:0000256" key="4">
    <source>
        <dbReference type="ARBA" id="ARBA00012332"/>
    </source>
</evidence>
<evidence type="ECO:0000256" key="9">
    <source>
        <dbReference type="ARBA" id="ARBA00022729"/>
    </source>
</evidence>
<keyword evidence="8 18" id="KW-0479">Metal-binding</keyword>
<feature type="compositionally biased region" description="Low complexity" evidence="19">
    <location>
        <begin position="206"/>
        <end position="223"/>
    </location>
</feature>
<dbReference type="InterPro" id="IPR024079">
    <property type="entry name" value="MetalloPept_cat_dom_sf"/>
</dbReference>
<sequence>GRERLNEYISHYETLNYDHEHIRASHNRARRSVTKDHFVHLKFAAHGRDFHLRLKRDLNTFSDKLDVSIQITCSIIRQIVNFVCFCLQFYDSNGPIDVSTDHIYEGDVIGDRNSYVFGSIHNGVFEGKIITERDAYYVEHAKHYFPTNRTTTTATTRTPTTPTMTTRSTTLRRGAANSVNNKTAIDNKTQNFINKNNAETTNTTTTITTMPTTSTTFPESTTTAEEDGSEQDELDFHSIIYKESHVEDAYENVREGHVGGCGITEEVSQWMENIQNSAVEELPVPMSKDVQKLHRKQHQHPPKKYASGDDDFKLPHQKYTKEANFADGAFYDPATGRRLGTTANVADWHELVHERVRRASGGNGGAGGGGGGSSGGSSSSGGSGSSGAGRGREDNKNTCSLYIQTDPLIWRHIREGIADHDRGRKYEVDEKTREEITSLIAHHVTAVNYIYRNTKFDGRTEHRNIRFEVQRIKIDDDSACRNSYNGPHNAFCNEHMDVSNFLNLHSLEDHSDFCLAYVFTYRDFTGGTLGLAWVASASGASGGICEKYKTYTETVGGQYQSTKRSLNTGIITFVNYNSRVPPKVSQLTLAHEIGHNFGSPHDYPQECRPGGLNGNYIMFASATSGDRPNNSKFSPCSIRNISNVLDVLVGNTKRDCFKASEGAFCGNKIVESGEECDCGFNEEECKDKCCYPRLISEYDQSLNSSAKGCKRRAKTQCSPSQGPCCLSNSCTFVPTHYHQKCKEETECSWSSTCNGTTAECPEPRHRDDKTMCNNGTALCIRGECSGSPCLLWNMTKCFLTSATLPHVNKRKLCELACQDGNDTATCRSTSEFAAEYNIQQGGISLQPGSPCDNFQGYCDVFLKCRAVDADGPLVRLKNLLLNRETLLTVAEWITGNWYLVVLMGVGFIVIMGAFIKCCAVHTPSSNPKKRRARRISETLRAPMNTIRRMQRHPHQRGAGPRSIPPPAHEAQHYPRPAGGASGASAGGRHGGGRAHHHNAHPHEWDRHQGGHSIVPLPTGGSHASRSSAANQARRSDGRGTRPSSSGRPQATGGGAARSGYAAEQAGAGSGAGAGAIGGGVQAAISSGGVVARAQLPLPLPQQAQQQQALSPQQQQLQQQQQQPQAQAFYAPKELPPRNKSRSSRTNNNTATNNTATPSGASSSKNAKSAKAKDTAQQHQQQQAHNSKHNNRSRSSSKDKASSAAKTRRNIVY</sequence>
<dbReference type="GO" id="GO:0007219">
    <property type="term" value="P:Notch signaling pathway"/>
    <property type="evidence" value="ECO:0007669"/>
    <property type="project" value="TreeGrafter"/>
</dbReference>
<keyword evidence="5" id="KW-0645">Protease</keyword>
<comment type="subcellular location">
    <subcellularLocation>
        <location evidence="3">Membrane</location>
        <topology evidence="3">Single-pass type I membrane protein</topology>
    </subcellularLocation>
</comment>
<dbReference type="Gene3D" id="3.40.390.10">
    <property type="entry name" value="Collagenase (Catalytic Domain)"/>
    <property type="match status" value="1"/>
</dbReference>
<comment type="catalytic activity">
    <reaction evidence="1">
        <text>Endopeptidase of broad specificity.</text>
        <dbReference type="EC" id="3.4.24.81"/>
    </reaction>
</comment>
<keyword evidence="7 20" id="KW-0812">Transmembrane</keyword>
<keyword evidence="13" id="KW-0482">Metalloprotease</keyword>
<evidence type="ECO:0000259" key="21">
    <source>
        <dbReference type="PROSITE" id="PS50214"/>
    </source>
</evidence>
<dbReference type="PANTHER" id="PTHR45702">
    <property type="entry name" value="ADAM10/ADAM17 METALLOPEPTIDASE FAMILY MEMBER"/>
    <property type="match status" value="1"/>
</dbReference>
<evidence type="ECO:0000256" key="17">
    <source>
        <dbReference type="ARBA" id="ARBA00023180"/>
    </source>
</evidence>
<keyword evidence="15" id="KW-0865">Zymogen</keyword>
<keyword evidence="9" id="KW-0732">Signal</keyword>
<keyword evidence="12 20" id="KW-1133">Transmembrane helix</keyword>
<feature type="domain" description="Peptidase M12B" evidence="22">
    <location>
        <begin position="417"/>
        <end position="645"/>
    </location>
</feature>
<dbReference type="GO" id="GO:0006509">
    <property type="term" value="P:membrane protein ectodomain proteolysis"/>
    <property type="evidence" value="ECO:0007669"/>
    <property type="project" value="TreeGrafter"/>
</dbReference>
<evidence type="ECO:0000256" key="11">
    <source>
        <dbReference type="ARBA" id="ARBA00022833"/>
    </source>
</evidence>
<dbReference type="PROSITE" id="PS50214">
    <property type="entry name" value="DISINTEGRIN_2"/>
    <property type="match status" value="1"/>
</dbReference>
<name>A0AAD4PPD7_9MUSC</name>
<evidence type="ECO:0000259" key="22">
    <source>
        <dbReference type="PROSITE" id="PS50215"/>
    </source>
</evidence>
<dbReference type="Pfam" id="PF13574">
    <property type="entry name" value="Reprolysin_2"/>
    <property type="match status" value="1"/>
</dbReference>
<keyword evidence="17" id="KW-0325">Glycoprotein</keyword>
<evidence type="ECO:0000256" key="15">
    <source>
        <dbReference type="ARBA" id="ARBA00023145"/>
    </source>
</evidence>
<dbReference type="InterPro" id="IPR034025">
    <property type="entry name" value="ADAM10_ADAM17"/>
</dbReference>
<feature type="domain" description="Disintegrin" evidence="21">
    <location>
        <begin position="662"/>
        <end position="768"/>
    </location>
</feature>
<feature type="region of interest" description="Disordered" evidence="19">
    <location>
        <begin position="206"/>
        <end position="231"/>
    </location>
</feature>
<dbReference type="EC" id="3.4.24.81" evidence="4"/>
<dbReference type="AlphaFoldDB" id="A0AAD4PPD7"/>
<dbReference type="CDD" id="cd04270">
    <property type="entry name" value="ZnMc_TACE_like"/>
    <property type="match status" value="1"/>
</dbReference>
<feature type="region of interest" description="Disordered" evidence="19">
    <location>
        <begin position="923"/>
        <end position="1058"/>
    </location>
</feature>
<dbReference type="Pfam" id="PF21299">
    <property type="entry name" value="ADAM10_Cys-rich"/>
    <property type="match status" value="1"/>
</dbReference>
<feature type="non-terminal residue" evidence="23">
    <location>
        <position position="1"/>
    </location>
</feature>
<proteinExistence type="predicted"/>
<dbReference type="SUPFAM" id="SSF55486">
    <property type="entry name" value="Metalloproteases ('zincins'), catalytic domain"/>
    <property type="match status" value="1"/>
</dbReference>
<keyword evidence="24" id="KW-1185">Reference proteome</keyword>
<feature type="compositionally biased region" description="Gly residues" evidence="19">
    <location>
        <begin position="361"/>
        <end position="389"/>
    </location>
</feature>
<evidence type="ECO:0000256" key="3">
    <source>
        <dbReference type="ARBA" id="ARBA00004479"/>
    </source>
</evidence>
<feature type="compositionally biased region" description="Basic residues" evidence="19">
    <location>
        <begin position="293"/>
        <end position="303"/>
    </location>
</feature>
<evidence type="ECO:0000256" key="19">
    <source>
        <dbReference type="SAM" id="MobiDB-lite"/>
    </source>
</evidence>
<dbReference type="GO" id="GO:0004222">
    <property type="term" value="F:metalloendopeptidase activity"/>
    <property type="evidence" value="ECO:0007669"/>
    <property type="project" value="InterPro"/>
</dbReference>
<evidence type="ECO:0000256" key="12">
    <source>
        <dbReference type="ARBA" id="ARBA00022989"/>
    </source>
</evidence>
<evidence type="ECO:0000256" key="18">
    <source>
        <dbReference type="PROSITE-ProRule" id="PRU00276"/>
    </source>
</evidence>
<gene>
    <name evidence="23" type="ORF">KR093_008158</name>
</gene>
<accession>A0AAD4PPD7</accession>
<feature type="transmembrane region" description="Helical" evidence="20">
    <location>
        <begin position="897"/>
        <end position="921"/>
    </location>
</feature>
<feature type="compositionally biased region" description="Low complexity" evidence="19">
    <location>
        <begin position="1023"/>
        <end position="1032"/>
    </location>
</feature>
<feature type="binding site" evidence="18">
    <location>
        <position position="595"/>
    </location>
    <ligand>
        <name>Zn(2+)</name>
        <dbReference type="ChEBI" id="CHEBI:29105"/>
        <note>catalytic</note>
    </ligand>
</feature>
<evidence type="ECO:0000256" key="6">
    <source>
        <dbReference type="ARBA" id="ARBA00022685"/>
    </source>
</evidence>
<dbReference type="SMART" id="SM00050">
    <property type="entry name" value="DISIN"/>
    <property type="match status" value="1"/>
</dbReference>
<dbReference type="InterPro" id="IPR001590">
    <property type="entry name" value="Peptidase_M12B"/>
</dbReference>
<dbReference type="SUPFAM" id="SSF57552">
    <property type="entry name" value="Blood coagulation inhibitor (disintegrin)"/>
    <property type="match status" value="1"/>
</dbReference>
<keyword evidence="10" id="KW-0378">Hydrolase</keyword>